<protein>
    <recommendedName>
        <fullName evidence="1">Band 3 cytoplasmic domain-containing protein</fullName>
    </recommendedName>
</protein>
<dbReference type="SUPFAM" id="SSF55804">
    <property type="entry name" value="Phoshotransferase/anion transport protein"/>
    <property type="match status" value="1"/>
</dbReference>
<dbReference type="PANTHER" id="PTHR11453">
    <property type="entry name" value="ANION EXCHANGE PROTEIN"/>
    <property type="match status" value="1"/>
</dbReference>
<gene>
    <name evidence="2" type="ORF">M9458_020576</name>
</gene>
<dbReference type="InterPro" id="IPR013769">
    <property type="entry name" value="Band3_cytoplasmic_dom"/>
</dbReference>
<reference evidence="2 3" key="1">
    <citation type="submission" date="2024-05" db="EMBL/GenBank/DDBJ databases">
        <title>Genome sequencing and assembly of Indian major carp, Cirrhinus mrigala (Hamilton, 1822).</title>
        <authorList>
            <person name="Mohindra V."/>
            <person name="Chowdhury L.M."/>
            <person name="Lal K."/>
            <person name="Jena J.K."/>
        </authorList>
    </citation>
    <scope>NUCLEOTIDE SEQUENCE [LARGE SCALE GENOMIC DNA]</scope>
    <source>
        <strain evidence="2">CM1030</strain>
        <tissue evidence="2">Blood</tissue>
    </source>
</reference>
<evidence type="ECO:0000313" key="3">
    <source>
        <dbReference type="Proteomes" id="UP001529510"/>
    </source>
</evidence>
<dbReference type="AlphaFoldDB" id="A0ABD0QFN4"/>
<feature type="domain" description="Band 3 cytoplasmic" evidence="1">
    <location>
        <begin position="1"/>
        <end position="64"/>
    </location>
</feature>
<evidence type="ECO:0000259" key="1">
    <source>
        <dbReference type="Pfam" id="PF07565"/>
    </source>
</evidence>
<accession>A0ABD0QFN4</accession>
<feature type="non-terminal residue" evidence="2">
    <location>
        <position position="1"/>
    </location>
</feature>
<proteinExistence type="predicted"/>
<organism evidence="2 3">
    <name type="scientific">Cirrhinus mrigala</name>
    <name type="common">Mrigala</name>
    <dbReference type="NCBI Taxonomy" id="683832"/>
    <lineage>
        <taxon>Eukaryota</taxon>
        <taxon>Metazoa</taxon>
        <taxon>Chordata</taxon>
        <taxon>Craniata</taxon>
        <taxon>Vertebrata</taxon>
        <taxon>Euteleostomi</taxon>
        <taxon>Actinopterygii</taxon>
        <taxon>Neopterygii</taxon>
        <taxon>Teleostei</taxon>
        <taxon>Ostariophysi</taxon>
        <taxon>Cypriniformes</taxon>
        <taxon>Cyprinidae</taxon>
        <taxon>Labeoninae</taxon>
        <taxon>Labeonini</taxon>
        <taxon>Cirrhinus</taxon>
    </lineage>
</organism>
<dbReference type="Pfam" id="PF07565">
    <property type="entry name" value="Band_3_cyto"/>
    <property type="match status" value="1"/>
</dbReference>
<dbReference type="InterPro" id="IPR016152">
    <property type="entry name" value="PTrfase/Anion_transptr"/>
</dbReference>
<dbReference type="EMBL" id="JAMKFB020000009">
    <property type="protein sequence ID" value="KAL0184880.1"/>
    <property type="molecule type" value="Genomic_DNA"/>
</dbReference>
<dbReference type="Proteomes" id="UP001529510">
    <property type="component" value="Unassembled WGS sequence"/>
</dbReference>
<dbReference type="PANTHER" id="PTHR11453:SF15">
    <property type="entry name" value="ANION EXCHANGE PROTEIN 3"/>
    <property type="match status" value="1"/>
</dbReference>
<keyword evidence="3" id="KW-1185">Reference proteome</keyword>
<dbReference type="InterPro" id="IPR003020">
    <property type="entry name" value="HCO3_transpt_euk"/>
</dbReference>
<name>A0ABD0QFN4_CIRMR</name>
<comment type="caution">
    <text evidence="2">The sequence shown here is derived from an EMBL/GenBank/DDBJ whole genome shotgun (WGS) entry which is preliminary data.</text>
</comment>
<sequence length="91" mass="10871">VFVELNELIVDKNQEMRWKETARWIKFEEDVEEETDRWGKPHVASLSFRSLLELRRTITHGKNRLLCQPTQILQSRSNPNIHTLDKPVPYD</sequence>
<evidence type="ECO:0000313" key="2">
    <source>
        <dbReference type="EMBL" id="KAL0184880.1"/>
    </source>
</evidence>
<dbReference type="Gene3D" id="3.40.930.10">
    <property type="entry name" value="Mannitol-specific EII, Chain A"/>
    <property type="match status" value="1"/>
</dbReference>